<dbReference type="InterPro" id="IPR008152">
    <property type="entry name" value="Clathrin_a/b/g-adaptin_app_Ig"/>
</dbReference>
<comment type="subcellular location">
    <subcellularLocation>
        <location evidence="1">Golgi apparatus</location>
        <location evidence="1">trans-Golgi network</location>
    </subcellularLocation>
</comment>
<dbReference type="PANTHER" id="PTHR47180:SF1">
    <property type="entry name" value="ADP-RIBOSYLATION FACTOR-BINDING PROTEIN GGA1-RELATED"/>
    <property type="match status" value="1"/>
</dbReference>
<evidence type="ECO:0000313" key="9">
    <source>
        <dbReference type="EMBL" id="KAL0092826.1"/>
    </source>
</evidence>
<evidence type="ECO:0000256" key="2">
    <source>
        <dbReference type="ARBA" id="ARBA00022448"/>
    </source>
</evidence>
<feature type="domain" description="GAT" evidence="8">
    <location>
        <begin position="200"/>
        <end position="325"/>
    </location>
</feature>
<evidence type="ECO:0000256" key="1">
    <source>
        <dbReference type="ARBA" id="ARBA00004601"/>
    </source>
</evidence>
<dbReference type="PROSITE" id="PS50909">
    <property type="entry name" value="GAT"/>
    <property type="match status" value="1"/>
</dbReference>
<dbReference type="Pfam" id="PF00790">
    <property type="entry name" value="VHS"/>
    <property type="match status" value="1"/>
</dbReference>
<reference evidence="9 10" key="1">
    <citation type="submission" date="2024-04" db="EMBL/GenBank/DDBJ databases">
        <title>Symmetric and asymmetric DNA N6-adenine methylation regulates different biological responses in Mucorales.</title>
        <authorList>
            <consortium name="Lawrence Berkeley National Laboratory"/>
            <person name="Lax C."/>
            <person name="Mondo S.J."/>
            <person name="Osorio-Concepcion M."/>
            <person name="Muszewska A."/>
            <person name="Corrochano-Luque M."/>
            <person name="Gutierrez G."/>
            <person name="Riley R."/>
            <person name="Lipzen A."/>
            <person name="Guo J."/>
            <person name="Hundley H."/>
            <person name="Amirebrahimi M."/>
            <person name="Ng V."/>
            <person name="Lorenzo-Gutierrez D."/>
            <person name="Binder U."/>
            <person name="Yang J."/>
            <person name="Song Y."/>
            <person name="Canovas D."/>
            <person name="Navarro E."/>
            <person name="Freitag M."/>
            <person name="Gabaldon T."/>
            <person name="Grigoriev I.V."/>
            <person name="Corrochano L.M."/>
            <person name="Nicolas F.E."/>
            <person name="Garre V."/>
        </authorList>
    </citation>
    <scope>NUCLEOTIDE SEQUENCE [LARGE SCALE GENOMIC DNA]</scope>
    <source>
        <strain evidence="9 10">L51</strain>
    </source>
</reference>
<dbReference type="SUPFAM" id="SSF49348">
    <property type="entry name" value="Clathrin adaptor appendage domain"/>
    <property type="match status" value="1"/>
</dbReference>
<feature type="domain" description="GAE" evidence="7">
    <location>
        <begin position="420"/>
        <end position="532"/>
    </location>
</feature>
<dbReference type="InterPro" id="IPR008153">
    <property type="entry name" value="GAE_dom"/>
</dbReference>
<evidence type="ECO:0000259" key="7">
    <source>
        <dbReference type="PROSITE" id="PS50180"/>
    </source>
</evidence>
<protein>
    <recommendedName>
        <fullName evidence="11">VHS domain-containing protein</fullName>
    </recommendedName>
</protein>
<comment type="caution">
    <text evidence="9">The sequence shown here is derived from an EMBL/GenBank/DDBJ whole genome shotgun (WGS) entry which is preliminary data.</text>
</comment>
<dbReference type="Gene3D" id="2.60.40.1230">
    <property type="match status" value="1"/>
</dbReference>
<dbReference type="PANTHER" id="PTHR47180">
    <property type="entry name" value="ADP-RIBOSYLATION FACTOR-BINDING PROTEIN GGA1-RELATED"/>
    <property type="match status" value="1"/>
</dbReference>
<keyword evidence="2" id="KW-0813">Transport</keyword>
<dbReference type="Gene3D" id="1.20.58.160">
    <property type="match status" value="1"/>
</dbReference>
<dbReference type="SMART" id="SM00809">
    <property type="entry name" value="Alpha_adaptinC2"/>
    <property type="match status" value="1"/>
</dbReference>
<dbReference type="Pfam" id="PF02883">
    <property type="entry name" value="Alpha_adaptinC2"/>
    <property type="match status" value="1"/>
</dbReference>
<dbReference type="InterPro" id="IPR013041">
    <property type="entry name" value="Clathrin_app_Ig-like_sf"/>
</dbReference>
<feature type="compositionally biased region" description="Polar residues" evidence="5">
    <location>
        <begin position="405"/>
        <end position="422"/>
    </location>
</feature>
<evidence type="ECO:0000256" key="4">
    <source>
        <dbReference type="ARBA" id="ARBA00023034"/>
    </source>
</evidence>
<gene>
    <name evidence="9" type="ORF">J3Q64DRAFT_1654454</name>
</gene>
<keyword evidence="10" id="KW-1185">Reference proteome</keyword>
<accession>A0ABR3BCM4</accession>
<feature type="domain" description="VHS" evidence="6">
    <location>
        <begin position="13"/>
        <end position="173"/>
    </location>
</feature>
<keyword evidence="3" id="KW-0653">Protein transport</keyword>
<dbReference type="InterPro" id="IPR008942">
    <property type="entry name" value="ENTH_VHS"/>
</dbReference>
<dbReference type="InterPro" id="IPR038425">
    <property type="entry name" value="GAT_sf"/>
</dbReference>
<evidence type="ECO:0000256" key="5">
    <source>
        <dbReference type="SAM" id="MobiDB-lite"/>
    </source>
</evidence>
<dbReference type="SMART" id="SM00288">
    <property type="entry name" value="VHS"/>
    <property type="match status" value="1"/>
</dbReference>
<keyword evidence="4" id="KW-0333">Golgi apparatus</keyword>
<dbReference type="PROSITE" id="PS50180">
    <property type="entry name" value="GAE"/>
    <property type="match status" value="1"/>
</dbReference>
<evidence type="ECO:0000259" key="8">
    <source>
        <dbReference type="PROSITE" id="PS50909"/>
    </source>
</evidence>
<organism evidence="9 10">
    <name type="scientific">Phycomyces blakesleeanus</name>
    <dbReference type="NCBI Taxonomy" id="4837"/>
    <lineage>
        <taxon>Eukaryota</taxon>
        <taxon>Fungi</taxon>
        <taxon>Fungi incertae sedis</taxon>
        <taxon>Mucoromycota</taxon>
        <taxon>Mucoromycotina</taxon>
        <taxon>Mucoromycetes</taxon>
        <taxon>Mucorales</taxon>
        <taxon>Phycomycetaceae</taxon>
        <taxon>Phycomyces</taxon>
    </lineage>
</organism>
<feature type="region of interest" description="Disordered" evidence="5">
    <location>
        <begin position="389"/>
        <end position="422"/>
    </location>
</feature>
<evidence type="ECO:0000256" key="3">
    <source>
        <dbReference type="ARBA" id="ARBA00022927"/>
    </source>
</evidence>
<evidence type="ECO:0008006" key="11">
    <source>
        <dbReference type="Google" id="ProtNLM"/>
    </source>
</evidence>
<dbReference type="InterPro" id="IPR052653">
    <property type="entry name" value="ARF-binding"/>
</dbReference>
<dbReference type="InterPro" id="IPR004152">
    <property type="entry name" value="GAT_dom"/>
</dbReference>
<proteinExistence type="predicted"/>
<dbReference type="SUPFAM" id="SSF89009">
    <property type="entry name" value="GAT-like domain"/>
    <property type="match status" value="1"/>
</dbReference>
<dbReference type="EMBL" id="JBCLYO010000002">
    <property type="protein sequence ID" value="KAL0092826.1"/>
    <property type="molecule type" value="Genomic_DNA"/>
</dbReference>
<evidence type="ECO:0000313" key="10">
    <source>
        <dbReference type="Proteomes" id="UP001448207"/>
    </source>
</evidence>
<dbReference type="InterPro" id="IPR002014">
    <property type="entry name" value="VHS_dom"/>
</dbReference>
<dbReference type="PROSITE" id="PS50179">
    <property type="entry name" value="VHS"/>
    <property type="match status" value="1"/>
</dbReference>
<dbReference type="Proteomes" id="UP001448207">
    <property type="component" value="Unassembled WGS sequence"/>
</dbReference>
<feature type="compositionally biased region" description="Low complexity" evidence="5">
    <location>
        <begin position="389"/>
        <end position="401"/>
    </location>
</feature>
<dbReference type="Gene3D" id="1.25.40.90">
    <property type="match status" value="1"/>
</dbReference>
<dbReference type="SUPFAM" id="SSF48464">
    <property type="entry name" value="ENTH/VHS domain"/>
    <property type="match status" value="1"/>
</dbReference>
<dbReference type="Pfam" id="PF03127">
    <property type="entry name" value="GAT"/>
    <property type="match status" value="1"/>
</dbReference>
<evidence type="ECO:0000259" key="6">
    <source>
        <dbReference type="PROSITE" id="PS50179"/>
    </source>
</evidence>
<name>A0ABR3BCM4_PHYBL</name>
<sequence>MMANRLETLIEIACNPKRTKADQSTNIAICQLINEKEGIYPRKAAMLLAGFAASSQPNRALLALDLLDTCAKQCGYPFHLQIATKEFLNKIVSKFPERPPPGYSPSSHQENNQWNHFDNFVQSVTFSVPIMDRTLYLIKEWKVGLADMSRFKQDFSMIKEMYRLLRYKGYRFPEIREESIRALVPPEELRTADELEEEDRLARSAKLQELIRRGTPQDLVEAHNLIQIMTGYDKRHQTDYKQKFADEINAIQEQAMSLFEILNAVQPNQGFQLSTPAKNLVQACTLAQARVSKFIQNGDREDSDDLLALNDLLNNVLAKYTDLKQGLYNTHYGIHGRIKESDIPTEQQPPISLIDLDDDDECTTEAPPEYTFSHVNDLADIFEKTNIVSPSSNSPKSFGSPVVSDLTQSTPGTEPKPTGTSGEQIVLVNKNGLCIVLEITQVGSLLSINALYSNRSNAPMTRMTLSLATPKSVELNMGFQSSQTVPPKSENQVYQTIQVKNTTKDSLRLRYKATYEQSGVEMELSGEYSAYNK</sequence>